<dbReference type="EMBL" id="GBRH01258772">
    <property type="protein sequence ID" value="JAD39123.1"/>
    <property type="molecule type" value="Transcribed_RNA"/>
</dbReference>
<reference evidence="1" key="2">
    <citation type="journal article" date="2015" name="Data Brief">
        <title>Shoot transcriptome of the giant reed, Arundo donax.</title>
        <authorList>
            <person name="Barrero R.A."/>
            <person name="Guerrero F.D."/>
            <person name="Moolhuijzen P."/>
            <person name="Goolsby J.A."/>
            <person name="Tidwell J."/>
            <person name="Bellgard S.E."/>
            <person name="Bellgard M.I."/>
        </authorList>
    </citation>
    <scope>NUCLEOTIDE SEQUENCE</scope>
    <source>
        <tissue evidence="1">Shoot tissue taken approximately 20 cm above the soil surface</tissue>
    </source>
</reference>
<accession>A0A0A8ZN95</accession>
<reference evidence="1" key="1">
    <citation type="submission" date="2014-09" db="EMBL/GenBank/DDBJ databases">
        <authorList>
            <person name="Magalhaes I.L.F."/>
            <person name="Oliveira U."/>
            <person name="Santos F.R."/>
            <person name="Vidigal T.H.D.A."/>
            <person name="Brescovit A.D."/>
            <person name="Santos A.J."/>
        </authorList>
    </citation>
    <scope>NUCLEOTIDE SEQUENCE</scope>
    <source>
        <tissue evidence="1">Shoot tissue taken approximately 20 cm above the soil surface</tissue>
    </source>
</reference>
<evidence type="ECO:0000313" key="1">
    <source>
        <dbReference type="EMBL" id="JAD39123.1"/>
    </source>
</evidence>
<organism evidence="1">
    <name type="scientific">Arundo donax</name>
    <name type="common">Giant reed</name>
    <name type="synonym">Donax arundinaceus</name>
    <dbReference type="NCBI Taxonomy" id="35708"/>
    <lineage>
        <taxon>Eukaryota</taxon>
        <taxon>Viridiplantae</taxon>
        <taxon>Streptophyta</taxon>
        <taxon>Embryophyta</taxon>
        <taxon>Tracheophyta</taxon>
        <taxon>Spermatophyta</taxon>
        <taxon>Magnoliopsida</taxon>
        <taxon>Liliopsida</taxon>
        <taxon>Poales</taxon>
        <taxon>Poaceae</taxon>
        <taxon>PACMAD clade</taxon>
        <taxon>Arundinoideae</taxon>
        <taxon>Arundineae</taxon>
        <taxon>Arundo</taxon>
    </lineage>
</organism>
<name>A0A0A8ZN95_ARUDO</name>
<proteinExistence type="predicted"/>
<protein>
    <submittedName>
        <fullName evidence="1">Uncharacterized protein</fullName>
    </submittedName>
</protein>
<sequence length="8" mass="1015">MGSRRRPR</sequence>